<feature type="compositionally biased region" description="Pro residues" evidence="1">
    <location>
        <begin position="416"/>
        <end position="433"/>
    </location>
</feature>
<dbReference type="EMBL" id="JBICBT010000676">
    <property type="protein sequence ID" value="KAL3105875.1"/>
    <property type="molecule type" value="Genomic_DNA"/>
</dbReference>
<comment type="caution">
    <text evidence="2">The sequence shown here is derived from an EMBL/GenBank/DDBJ whole genome shotgun (WGS) entry which is preliminary data.</text>
</comment>
<dbReference type="Gene3D" id="1.20.5.190">
    <property type="match status" value="1"/>
</dbReference>
<accession>A0ABD2KSE7</accession>
<reference evidence="2 3" key="1">
    <citation type="submission" date="2024-10" db="EMBL/GenBank/DDBJ databases">
        <authorList>
            <person name="Kim D."/>
        </authorList>
    </citation>
    <scope>NUCLEOTIDE SEQUENCE [LARGE SCALE GENOMIC DNA]</scope>
    <source>
        <strain evidence="2">BH-2024</strain>
    </source>
</reference>
<proteinExistence type="predicted"/>
<keyword evidence="3" id="KW-1185">Reference proteome</keyword>
<organism evidence="2 3">
    <name type="scientific">Heterodera trifolii</name>
    <dbReference type="NCBI Taxonomy" id="157864"/>
    <lineage>
        <taxon>Eukaryota</taxon>
        <taxon>Metazoa</taxon>
        <taxon>Ecdysozoa</taxon>
        <taxon>Nematoda</taxon>
        <taxon>Chromadorea</taxon>
        <taxon>Rhabditida</taxon>
        <taxon>Tylenchina</taxon>
        <taxon>Tylenchomorpha</taxon>
        <taxon>Tylenchoidea</taxon>
        <taxon>Heteroderidae</taxon>
        <taxon>Heteroderinae</taxon>
        <taxon>Heterodera</taxon>
    </lineage>
</organism>
<name>A0ABD2KSE7_9BILA</name>
<evidence type="ECO:0000313" key="3">
    <source>
        <dbReference type="Proteomes" id="UP001620626"/>
    </source>
</evidence>
<feature type="compositionally biased region" description="Basic and acidic residues" evidence="1">
    <location>
        <begin position="385"/>
        <end position="406"/>
    </location>
</feature>
<dbReference type="PANTHER" id="PTHR24023:SF910">
    <property type="entry name" value="COLLECTIN-12"/>
    <property type="match status" value="1"/>
</dbReference>
<dbReference type="AlphaFoldDB" id="A0ABD2KSE7"/>
<feature type="region of interest" description="Disordered" evidence="1">
    <location>
        <begin position="209"/>
        <end position="233"/>
    </location>
</feature>
<evidence type="ECO:0000313" key="2">
    <source>
        <dbReference type="EMBL" id="KAL3105875.1"/>
    </source>
</evidence>
<feature type="region of interest" description="Disordered" evidence="1">
    <location>
        <begin position="353"/>
        <end position="441"/>
    </location>
</feature>
<sequence>MPKQQKQQQVARKLNTSILKSLNERLYPQPWELKWRKVNLSETDQNGFILTPCFHDLAEFPAANLFNKKFRVRMKAELEQEQKTCQIRFPTGVRLRYRFRFVNPNTQVFFTYGNSKERMVSFSRKISTFEPGLPDNIWKGIIHIPCKFSLLIFNPFVAGEVFEFHILDGVEHLDKCSAGQMVAANLKLSLIFVAGFCLLFIAGSDAGKSCKPGEKGPPGPPGKPGNKGKPGVCKPKYETTSKYGTTTSKYDTTTSKYGTTTPEYGTTTSKYDTTTSKYDTTTSKYDTTTSKYDTTTSKYDTTTSDYGTTTSKYDTTTSKYDTTTSKYGTTTQKYRGKRFADAVLVRVARAEYDDKCPAGPPGDAGIAGPPGPPGEPGKCYGSGSKESKEKEYKPSKRSVDNFEHGLRVARGYKPEVGPPGPAGPPGPPGPDGPPGECECKY</sequence>
<gene>
    <name evidence="2" type="ORF">niasHT_026650</name>
</gene>
<protein>
    <submittedName>
        <fullName evidence="2">Uncharacterized protein</fullName>
    </submittedName>
</protein>
<dbReference type="Gene3D" id="1.20.5.320">
    <property type="entry name" value="6-Phosphogluconate Dehydrogenase, domain 3"/>
    <property type="match status" value="1"/>
</dbReference>
<dbReference type="PANTHER" id="PTHR24023">
    <property type="entry name" value="COLLAGEN ALPHA"/>
    <property type="match status" value="1"/>
</dbReference>
<dbReference type="Proteomes" id="UP001620626">
    <property type="component" value="Unassembled WGS sequence"/>
</dbReference>
<dbReference type="InterPro" id="IPR050149">
    <property type="entry name" value="Collagen_superfamily"/>
</dbReference>
<evidence type="ECO:0000256" key="1">
    <source>
        <dbReference type="SAM" id="MobiDB-lite"/>
    </source>
</evidence>